<evidence type="ECO:0000313" key="3">
    <source>
        <dbReference type="Proteomes" id="UP000636755"/>
    </source>
</evidence>
<comment type="caution">
    <text evidence="2">The sequence shown here is derived from an EMBL/GenBank/DDBJ whole genome shotgun (WGS) entry which is preliminary data.</text>
</comment>
<gene>
    <name evidence="2" type="ORF">H8R91_05975</name>
</gene>
<evidence type="ECO:0008006" key="4">
    <source>
        <dbReference type="Google" id="ProtNLM"/>
    </source>
</evidence>
<sequence>MIKILNKLKKHLSKRSVKNKIGSTLIELIAVVCILSIASTVSISGLFAMANIAKRGQDLSLCERTSDMISKQLSIYGNTSNYVQSYDSKPPLETYDESARPSGFMDVDNGIGNKSDYFLYADPNTKYRLILAKFDTSSGDPTGHKLTPIVSIDNVKSIKFDLKQLNTDEKKYILQYTVTTVGSNVWDKDTDKRVEYTISSGVVLNNTNNSSTIPTPLQYSTITTKTSLTEANSTYIRIQTSSRSDLDIY</sequence>
<dbReference type="Proteomes" id="UP000636755">
    <property type="component" value="Unassembled WGS sequence"/>
</dbReference>
<keyword evidence="1" id="KW-0472">Membrane</keyword>
<keyword evidence="1" id="KW-0812">Transmembrane</keyword>
<organism evidence="2 3">
    <name type="scientific">Ruminococcus intestinalis</name>
    <dbReference type="NCBI Taxonomy" id="2763066"/>
    <lineage>
        <taxon>Bacteria</taxon>
        <taxon>Bacillati</taxon>
        <taxon>Bacillota</taxon>
        <taxon>Clostridia</taxon>
        <taxon>Eubacteriales</taxon>
        <taxon>Oscillospiraceae</taxon>
        <taxon>Ruminococcus</taxon>
    </lineage>
</organism>
<keyword evidence="3" id="KW-1185">Reference proteome</keyword>
<dbReference type="RefSeq" id="WP_186935260.1">
    <property type="nucleotide sequence ID" value="NZ_JACOPS010000002.1"/>
</dbReference>
<keyword evidence="1" id="KW-1133">Transmembrane helix</keyword>
<accession>A0ABR7HKQ0</accession>
<protein>
    <recommendedName>
        <fullName evidence="4">Type II secretion system protein</fullName>
    </recommendedName>
</protein>
<reference evidence="2 3" key="1">
    <citation type="submission" date="2020-08" db="EMBL/GenBank/DDBJ databases">
        <title>Genome public.</title>
        <authorList>
            <person name="Liu C."/>
            <person name="Sun Q."/>
        </authorList>
    </citation>
    <scope>NUCLEOTIDE SEQUENCE [LARGE SCALE GENOMIC DNA]</scope>
    <source>
        <strain evidence="2 3">NSJ-71</strain>
    </source>
</reference>
<evidence type="ECO:0000256" key="1">
    <source>
        <dbReference type="SAM" id="Phobius"/>
    </source>
</evidence>
<evidence type="ECO:0000313" key="2">
    <source>
        <dbReference type="EMBL" id="MBC5728075.1"/>
    </source>
</evidence>
<feature type="transmembrane region" description="Helical" evidence="1">
    <location>
        <begin position="21"/>
        <end position="50"/>
    </location>
</feature>
<dbReference type="EMBL" id="JACOPS010000002">
    <property type="protein sequence ID" value="MBC5728075.1"/>
    <property type="molecule type" value="Genomic_DNA"/>
</dbReference>
<name>A0ABR7HKQ0_9FIRM</name>
<proteinExistence type="predicted"/>